<feature type="transmembrane region" description="Helical" evidence="7">
    <location>
        <begin position="46"/>
        <end position="65"/>
    </location>
</feature>
<comment type="caution">
    <text evidence="8">The sequence shown here is derived from an EMBL/GenBank/DDBJ whole genome shotgun (WGS) entry which is preliminary data.</text>
</comment>
<evidence type="ECO:0000313" key="8">
    <source>
        <dbReference type="EMBL" id="MBS1257314.1"/>
    </source>
</evidence>
<dbReference type="GO" id="GO:0044780">
    <property type="term" value="P:bacterial-type flagellum assembly"/>
    <property type="evidence" value="ECO:0007669"/>
    <property type="project" value="InterPro"/>
</dbReference>
<evidence type="ECO:0000256" key="5">
    <source>
        <dbReference type="ARBA" id="ARBA00022989"/>
    </source>
</evidence>
<keyword evidence="8" id="KW-0282">Flagellum</keyword>
<feature type="transmembrane region" description="Helical" evidence="7">
    <location>
        <begin position="204"/>
        <end position="225"/>
    </location>
</feature>
<dbReference type="InterPro" id="IPR001712">
    <property type="entry name" value="T3SS_FHIPEP"/>
</dbReference>
<dbReference type="Gene3D" id="3.40.30.60">
    <property type="entry name" value="FHIPEP family, domain 1"/>
    <property type="match status" value="1"/>
</dbReference>
<dbReference type="Gene3D" id="1.10.8.540">
    <property type="entry name" value="FHIPEP family, domain 3"/>
    <property type="match status" value="1"/>
</dbReference>
<keyword evidence="7" id="KW-0813">Transport</keyword>
<feature type="transmembrane region" description="Helical" evidence="7">
    <location>
        <begin position="276"/>
        <end position="300"/>
    </location>
</feature>
<keyword evidence="5 7" id="KW-1133">Transmembrane helix</keyword>
<name>A0A941VZA0_9BACT</name>
<gene>
    <name evidence="7" type="primary">flhA</name>
    <name evidence="8" type="ORF">MAG551_00356</name>
</gene>
<proteinExistence type="inferred from homology"/>
<evidence type="ECO:0000256" key="1">
    <source>
        <dbReference type="ARBA" id="ARBA00004651"/>
    </source>
</evidence>
<evidence type="ECO:0000256" key="3">
    <source>
        <dbReference type="ARBA" id="ARBA00022475"/>
    </source>
</evidence>
<dbReference type="PRINTS" id="PR00949">
    <property type="entry name" value="TYPE3IMAPROT"/>
</dbReference>
<keyword evidence="6 7" id="KW-0472">Membrane</keyword>
<dbReference type="PANTHER" id="PTHR30161:SF1">
    <property type="entry name" value="FLAGELLAR BIOSYNTHESIS PROTEIN FLHA-RELATED"/>
    <property type="match status" value="1"/>
</dbReference>
<dbReference type="AlphaFoldDB" id="A0A941VZA0"/>
<evidence type="ECO:0000256" key="6">
    <source>
        <dbReference type="ARBA" id="ARBA00023136"/>
    </source>
</evidence>
<organism evidence="8 9">
    <name type="scientific">Candidatus Scalindua arabica</name>
    <dbReference type="NCBI Taxonomy" id="1127984"/>
    <lineage>
        <taxon>Bacteria</taxon>
        <taxon>Pseudomonadati</taxon>
        <taxon>Planctomycetota</taxon>
        <taxon>Candidatus Brocadiia</taxon>
        <taxon>Candidatus Brocadiales</taxon>
        <taxon>Candidatus Scalinduaceae</taxon>
        <taxon>Candidatus Scalindua</taxon>
    </lineage>
</organism>
<evidence type="ECO:0000313" key="9">
    <source>
        <dbReference type="Proteomes" id="UP000722750"/>
    </source>
</evidence>
<dbReference type="GO" id="GO:0009306">
    <property type="term" value="P:protein secretion"/>
    <property type="evidence" value="ECO:0007669"/>
    <property type="project" value="InterPro"/>
</dbReference>
<sequence length="700" mass="75919">MAGNEMNGSGNQIKPLFKHSEFILAAGVLVILVVLVVPLPTYLLDVFITVNISLSFLVLLVTLHVRRALEISAYPSLLLFLTLFRLALNVASTRLILMHADAGQVIEAFGNFVVGGNVVIGLVIFIILTVIQFIVITKGATRVSEVAARFTLDAMPGKQMSIDADLNSGAITEDEARVRRTDIAHEAEFYGSMDGASKFVSGDAIAGIVITLINIAGGIVIGGMMQGMKITDAMSTYTILTVGDGLVTQIPSLINATSAALLITKASSKSSLGQDLSAQLFTVPKALGFAAGILLIFGLIPGLPKIPFFLMSAIFGILFIVTTKSSTSADSIEGTEEEMAKAKQVKQDGEPEEEFERLLQVDRMGIEVGYKLVPMVDPKKVGGVLSRINSLRKQLARDIGIIIPPIRLRDNLQLPPNAYSIKIKGQTVDKGELMPDSFLALGEEGVEPIDGIATTDPAYGLPGKWVTEDKKETAEASGYTVIDPTSVLVTHLTETIKTYAHEMITREDIQKIVDTTKKDSPTLVNEFTPNVLTLGVVQEVVRNLLKERISIKDFVTILETLIDYAPATKDPEVLTEHVRQRLCRTLCGQYQSESNKISTISFEPGLEQEIMNSIHEMGPKSVLALEPNYAQKVVEAVTETVRKAYASSNNTVLLTSSVLRNHIRKLTETALPYLPVLSYKEIAPGIQIESLGIVSLTNEN</sequence>
<comment type="subcellular location">
    <subcellularLocation>
        <location evidence="1 7">Cell membrane</location>
        <topology evidence="1 7">Multi-pass membrane protein</topology>
    </subcellularLocation>
</comment>
<keyword evidence="7" id="KW-1006">Bacterial flagellum protein export</keyword>
<evidence type="ECO:0000256" key="7">
    <source>
        <dbReference type="RuleBase" id="RU364093"/>
    </source>
</evidence>
<keyword evidence="3 7" id="KW-1003">Cell membrane</keyword>
<feature type="transmembrane region" description="Helical" evidence="7">
    <location>
        <begin position="77"/>
        <end position="97"/>
    </location>
</feature>
<evidence type="ECO:0000256" key="2">
    <source>
        <dbReference type="ARBA" id="ARBA00008835"/>
    </source>
</evidence>
<dbReference type="InterPro" id="IPR042194">
    <property type="entry name" value="FHIPEP_1"/>
</dbReference>
<dbReference type="GO" id="GO:0005886">
    <property type="term" value="C:plasma membrane"/>
    <property type="evidence" value="ECO:0007669"/>
    <property type="project" value="UniProtKB-SubCell"/>
</dbReference>
<feature type="transmembrane region" description="Helical" evidence="7">
    <location>
        <begin position="21"/>
        <end position="40"/>
    </location>
</feature>
<reference evidence="8" key="1">
    <citation type="journal article" date="2021" name="ISME J.">
        <title>Fine-scale metabolic discontinuity in a stratified prokaryote microbiome of a Red Sea deep halocline.</title>
        <authorList>
            <person name="Michoud G."/>
            <person name="Ngugi D.K."/>
            <person name="Barozzi A."/>
            <person name="Merlino G."/>
            <person name="Calleja M.L."/>
            <person name="Delgado-Huertas A."/>
            <person name="Moran X.A.G."/>
            <person name="Daffonchio D."/>
        </authorList>
    </citation>
    <scope>NUCLEOTIDE SEQUENCE</scope>
    <source>
        <strain evidence="8">SuakinDeep_MAG55_1</strain>
    </source>
</reference>
<dbReference type="InterPro" id="IPR042193">
    <property type="entry name" value="FHIPEP_3"/>
</dbReference>
<keyword evidence="7" id="KW-1005">Bacterial flagellum biogenesis</keyword>
<accession>A0A941VZA0</accession>
<dbReference type="InterPro" id="IPR025505">
    <property type="entry name" value="FHIPEP_CS"/>
</dbReference>
<feature type="transmembrane region" description="Helical" evidence="7">
    <location>
        <begin position="109"/>
        <end position="135"/>
    </location>
</feature>
<feature type="transmembrane region" description="Helical" evidence="7">
    <location>
        <begin position="306"/>
        <end position="323"/>
    </location>
</feature>
<keyword evidence="7" id="KW-0653">Protein transport</keyword>
<protein>
    <recommendedName>
        <fullName evidence="7">Flagellar biosynthesis protein FlhA</fullName>
    </recommendedName>
</protein>
<keyword evidence="8" id="KW-0969">Cilium</keyword>
<comment type="similarity">
    <text evidence="2 7">Belongs to the FHIPEP (flagella/HR/invasion proteins export pore) family.</text>
</comment>
<comment type="function">
    <text evidence="7">Required for formation of the rod structure of the flagellar apparatus. Together with FliI and FliH, may constitute the export apparatus of flagellin.</text>
</comment>
<dbReference type="Gene3D" id="3.40.50.12790">
    <property type="entry name" value="FHIPEP family, domain 4"/>
    <property type="match status" value="1"/>
</dbReference>
<dbReference type="PANTHER" id="PTHR30161">
    <property type="entry name" value="FLAGELLAR EXPORT PROTEIN, MEMBRANE FLHA SUBUNIT-RELATED"/>
    <property type="match status" value="1"/>
</dbReference>
<dbReference type="InterPro" id="IPR006301">
    <property type="entry name" value="FlhA"/>
</dbReference>
<dbReference type="Pfam" id="PF00771">
    <property type="entry name" value="FHIPEP"/>
    <property type="match status" value="1"/>
</dbReference>
<dbReference type="PROSITE" id="PS00994">
    <property type="entry name" value="FHIPEP"/>
    <property type="match status" value="1"/>
</dbReference>
<keyword evidence="4 7" id="KW-0812">Transmembrane</keyword>
<evidence type="ECO:0000256" key="4">
    <source>
        <dbReference type="ARBA" id="ARBA00022692"/>
    </source>
</evidence>
<dbReference type="NCBIfam" id="TIGR01398">
    <property type="entry name" value="FlhA"/>
    <property type="match status" value="1"/>
</dbReference>
<dbReference type="InterPro" id="IPR042196">
    <property type="entry name" value="FHIPEP_4"/>
</dbReference>
<keyword evidence="8" id="KW-0966">Cell projection</keyword>
<dbReference type="PIRSF" id="PIRSF005419">
    <property type="entry name" value="FlhA"/>
    <property type="match status" value="1"/>
</dbReference>
<dbReference type="EMBL" id="JAANXD010000019">
    <property type="protein sequence ID" value="MBS1257314.1"/>
    <property type="molecule type" value="Genomic_DNA"/>
</dbReference>
<dbReference type="Proteomes" id="UP000722750">
    <property type="component" value="Unassembled WGS sequence"/>
</dbReference>